<dbReference type="PANTHER" id="PTHR10657">
    <property type="entry name" value="PEPTIDYL-PROLYL CIS-TRANS ISOMERASE"/>
    <property type="match status" value="1"/>
</dbReference>
<evidence type="ECO:0000259" key="8">
    <source>
        <dbReference type="PROSITE" id="PS50198"/>
    </source>
</evidence>
<evidence type="ECO:0000256" key="1">
    <source>
        <dbReference type="ARBA" id="ARBA00000971"/>
    </source>
</evidence>
<feature type="non-terminal residue" evidence="9">
    <location>
        <position position="136"/>
    </location>
</feature>
<dbReference type="InterPro" id="IPR023058">
    <property type="entry name" value="PPIase_PpiC_CS"/>
</dbReference>
<dbReference type="GO" id="GO:0080090">
    <property type="term" value="P:regulation of primary metabolic process"/>
    <property type="evidence" value="ECO:0007669"/>
    <property type="project" value="UniProtKB-ARBA"/>
</dbReference>
<comment type="catalytic activity">
    <reaction evidence="1 5">
        <text>[protein]-peptidylproline (omega=180) = [protein]-peptidylproline (omega=0)</text>
        <dbReference type="Rhea" id="RHEA:16237"/>
        <dbReference type="Rhea" id="RHEA-COMP:10747"/>
        <dbReference type="Rhea" id="RHEA-COMP:10748"/>
        <dbReference type="ChEBI" id="CHEBI:83833"/>
        <dbReference type="ChEBI" id="CHEBI:83834"/>
        <dbReference type="EC" id="5.2.1.8"/>
    </reaction>
</comment>
<dbReference type="SUPFAM" id="SSF51045">
    <property type="entry name" value="WW domain"/>
    <property type="match status" value="1"/>
</dbReference>
<evidence type="ECO:0000256" key="5">
    <source>
        <dbReference type="RuleBase" id="RU363014"/>
    </source>
</evidence>
<accession>A0A4P9VWI9</accession>
<proteinExistence type="predicted"/>
<dbReference type="Pfam" id="PF00397">
    <property type="entry name" value="WW"/>
    <property type="match status" value="1"/>
</dbReference>
<dbReference type="EMBL" id="ML000536">
    <property type="protein sequence ID" value="RKO84071.1"/>
    <property type="molecule type" value="Genomic_DNA"/>
</dbReference>
<keyword evidence="3 4" id="KW-0413">Isomerase</keyword>
<dbReference type="PROSITE" id="PS50020">
    <property type="entry name" value="WW_DOMAIN_2"/>
    <property type="match status" value="1"/>
</dbReference>
<dbReference type="InterPro" id="IPR051370">
    <property type="entry name" value="PPIase_Pin1"/>
</dbReference>
<keyword evidence="2 4" id="KW-0697">Rotamase</keyword>
<dbReference type="FunFam" id="3.10.50.40:FF:000010">
    <property type="entry name" value="Peptidyl-prolyl cis-trans isomerase Pin1"/>
    <property type="match status" value="1"/>
</dbReference>
<dbReference type="Proteomes" id="UP000269721">
    <property type="component" value="Unassembled WGS sequence"/>
</dbReference>
<dbReference type="InterPro" id="IPR000297">
    <property type="entry name" value="PPIase_PpiC"/>
</dbReference>
<dbReference type="Gene3D" id="2.20.70.10">
    <property type="match status" value="1"/>
</dbReference>
<protein>
    <recommendedName>
        <fullName evidence="5">Peptidyl-prolyl cis-trans isomerase</fullName>
        <ecNumber evidence="5">5.2.1.8</ecNumber>
    </recommendedName>
</protein>
<dbReference type="GO" id="GO:0003755">
    <property type="term" value="F:peptidyl-prolyl cis-trans isomerase activity"/>
    <property type="evidence" value="ECO:0007669"/>
    <property type="project" value="UniProtKB-UniRule"/>
</dbReference>
<dbReference type="AlphaFoldDB" id="A0A4P9VWI9"/>
<dbReference type="GO" id="GO:0060255">
    <property type="term" value="P:regulation of macromolecule metabolic process"/>
    <property type="evidence" value="ECO:0007669"/>
    <property type="project" value="UniProtKB-ARBA"/>
</dbReference>
<dbReference type="OrthoDB" id="2530521at2759"/>
<sequence length="136" mass="14945">RISSKRNRPYYFNRVTGESRWEKPADDTGAVPAGMMQASHLLVKHNQSRNPKVGWKNETVTRSKEEAQEMIAEYRRQIVSQETDFATLASKVSDCSSARNGGDLGPFGHGQMQAAFENGTAALQIGELSGPVESDS</sequence>
<dbReference type="Gene3D" id="3.10.50.40">
    <property type="match status" value="1"/>
</dbReference>
<evidence type="ECO:0000256" key="4">
    <source>
        <dbReference type="PROSITE-ProRule" id="PRU00278"/>
    </source>
</evidence>
<evidence type="ECO:0000259" key="7">
    <source>
        <dbReference type="PROSITE" id="PS50020"/>
    </source>
</evidence>
<evidence type="ECO:0000313" key="10">
    <source>
        <dbReference type="Proteomes" id="UP000269721"/>
    </source>
</evidence>
<reference evidence="10" key="1">
    <citation type="journal article" date="2018" name="Nat. Microbiol.">
        <title>Leveraging single-cell genomics to expand the fungal tree of life.</title>
        <authorList>
            <person name="Ahrendt S.R."/>
            <person name="Quandt C.A."/>
            <person name="Ciobanu D."/>
            <person name="Clum A."/>
            <person name="Salamov A."/>
            <person name="Andreopoulos B."/>
            <person name="Cheng J.F."/>
            <person name="Woyke T."/>
            <person name="Pelin A."/>
            <person name="Henrissat B."/>
            <person name="Reynolds N.K."/>
            <person name="Benny G.L."/>
            <person name="Smith M.E."/>
            <person name="James T.Y."/>
            <person name="Grigoriev I.V."/>
        </authorList>
    </citation>
    <scope>NUCLEOTIDE SEQUENCE [LARGE SCALE GENOMIC DNA]</scope>
</reference>
<organism evidence="9 10">
    <name type="scientific">Blyttiomyces helicus</name>
    <dbReference type="NCBI Taxonomy" id="388810"/>
    <lineage>
        <taxon>Eukaryota</taxon>
        <taxon>Fungi</taxon>
        <taxon>Fungi incertae sedis</taxon>
        <taxon>Chytridiomycota</taxon>
        <taxon>Chytridiomycota incertae sedis</taxon>
        <taxon>Chytridiomycetes</taxon>
        <taxon>Chytridiomycetes incertae sedis</taxon>
        <taxon>Blyttiomyces</taxon>
    </lineage>
</organism>
<feature type="domain" description="WW" evidence="7">
    <location>
        <begin position="1"/>
        <end position="26"/>
    </location>
</feature>
<dbReference type="PROSITE" id="PS01096">
    <property type="entry name" value="PPIC_PPIASE_1"/>
    <property type="match status" value="1"/>
</dbReference>
<gene>
    <name evidence="9" type="ORF">BDK51DRAFT_11913</name>
</gene>
<dbReference type="PROSITE" id="PS50198">
    <property type="entry name" value="PPIC_PPIASE_2"/>
    <property type="match status" value="1"/>
</dbReference>
<feature type="non-terminal residue" evidence="9">
    <location>
        <position position="1"/>
    </location>
</feature>
<dbReference type="InterPro" id="IPR046357">
    <property type="entry name" value="PPIase_dom_sf"/>
</dbReference>
<dbReference type="SUPFAM" id="SSF54534">
    <property type="entry name" value="FKBP-like"/>
    <property type="match status" value="1"/>
</dbReference>
<dbReference type="CDD" id="cd00201">
    <property type="entry name" value="WW"/>
    <property type="match status" value="1"/>
</dbReference>
<dbReference type="Pfam" id="PF00639">
    <property type="entry name" value="Rotamase"/>
    <property type="match status" value="1"/>
</dbReference>
<dbReference type="EC" id="5.2.1.8" evidence="5"/>
<dbReference type="PANTHER" id="PTHR10657:SF4">
    <property type="entry name" value="PEPTIDYL-PROLYL CIS-TRANS ISOMERASE-RELATED"/>
    <property type="match status" value="1"/>
</dbReference>
<evidence type="ECO:0000256" key="6">
    <source>
        <dbReference type="SAM" id="Coils"/>
    </source>
</evidence>
<feature type="domain" description="PpiC" evidence="8">
    <location>
        <begin position="33"/>
        <end position="136"/>
    </location>
</feature>
<dbReference type="InterPro" id="IPR001202">
    <property type="entry name" value="WW_dom"/>
</dbReference>
<name>A0A4P9VWI9_9FUNG</name>
<dbReference type="GO" id="GO:0005829">
    <property type="term" value="C:cytosol"/>
    <property type="evidence" value="ECO:0007669"/>
    <property type="project" value="TreeGrafter"/>
</dbReference>
<evidence type="ECO:0000256" key="2">
    <source>
        <dbReference type="ARBA" id="ARBA00023110"/>
    </source>
</evidence>
<dbReference type="GO" id="GO:0005634">
    <property type="term" value="C:nucleus"/>
    <property type="evidence" value="ECO:0007669"/>
    <property type="project" value="TreeGrafter"/>
</dbReference>
<evidence type="ECO:0000256" key="3">
    <source>
        <dbReference type="ARBA" id="ARBA00023235"/>
    </source>
</evidence>
<dbReference type="InterPro" id="IPR036020">
    <property type="entry name" value="WW_dom_sf"/>
</dbReference>
<evidence type="ECO:0000313" key="9">
    <source>
        <dbReference type="EMBL" id="RKO84071.1"/>
    </source>
</evidence>
<feature type="coiled-coil region" evidence="6">
    <location>
        <begin position="57"/>
        <end position="84"/>
    </location>
</feature>
<keyword evidence="6" id="KW-0175">Coiled coil</keyword>
<keyword evidence="10" id="KW-1185">Reference proteome</keyword>